<organism evidence="1">
    <name type="scientific">marine metagenome</name>
    <dbReference type="NCBI Taxonomy" id="408172"/>
    <lineage>
        <taxon>unclassified sequences</taxon>
        <taxon>metagenomes</taxon>
        <taxon>ecological metagenomes</taxon>
    </lineage>
</organism>
<reference evidence="1" key="1">
    <citation type="submission" date="2018-05" db="EMBL/GenBank/DDBJ databases">
        <authorList>
            <person name="Lanie J.A."/>
            <person name="Ng W.-L."/>
            <person name="Kazmierczak K.M."/>
            <person name="Andrzejewski T.M."/>
            <person name="Davidsen T.M."/>
            <person name="Wayne K.J."/>
            <person name="Tettelin H."/>
            <person name="Glass J.I."/>
            <person name="Rusch D."/>
            <person name="Podicherti R."/>
            <person name="Tsui H.-C.T."/>
            <person name="Winkler M.E."/>
        </authorList>
    </citation>
    <scope>NUCLEOTIDE SEQUENCE</scope>
</reference>
<sequence length="193" mass="22702">MLLSLNYSNKIFVDKLVALNSNFNFLNNKNNDLLKIKLENKFIPSNQTNINKVFNKTDNNYKVVSIDFSQHFKKDFFKGRISILQKKENIIDLILQLAVKWKNRIPKKTLLTFPFLTNLYHHKNFLKAGHIFNGKNLVKKSTWSFHEYPPSILTDDSANFAVGIEFFDQFPWQSNYNLGMHEAISKEGFEKYE</sequence>
<name>A0A382FIC9_9ZZZZ</name>
<evidence type="ECO:0000313" key="1">
    <source>
        <dbReference type="EMBL" id="SVB62740.1"/>
    </source>
</evidence>
<proteinExistence type="predicted"/>
<protein>
    <submittedName>
        <fullName evidence="1">Uncharacterized protein</fullName>
    </submittedName>
</protein>
<accession>A0A382FIC9</accession>
<dbReference type="AlphaFoldDB" id="A0A382FIC9"/>
<gene>
    <name evidence="1" type="ORF">METZ01_LOCUS215594</name>
</gene>
<dbReference type="EMBL" id="UINC01050133">
    <property type="protein sequence ID" value="SVB62740.1"/>
    <property type="molecule type" value="Genomic_DNA"/>
</dbReference>
<feature type="non-terminal residue" evidence="1">
    <location>
        <position position="193"/>
    </location>
</feature>